<organism evidence="3 4">
    <name type="scientific">Rhizoctonia solani</name>
    <dbReference type="NCBI Taxonomy" id="456999"/>
    <lineage>
        <taxon>Eukaryota</taxon>
        <taxon>Fungi</taxon>
        <taxon>Dikarya</taxon>
        <taxon>Basidiomycota</taxon>
        <taxon>Agaricomycotina</taxon>
        <taxon>Agaricomycetes</taxon>
        <taxon>Cantharellales</taxon>
        <taxon>Ceratobasidiaceae</taxon>
        <taxon>Rhizoctonia</taxon>
    </lineage>
</organism>
<evidence type="ECO:0000313" key="3">
    <source>
        <dbReference type="EMBL" id="CAE6364826.1"/>
    </source>
</evidence>
<dbReference type="GO" id="GO:0008270">
    <property type="term" value="F:zinc ion binding"/>
    <property type="evidence" value="ECO:0007669"/>
    <property type="project" value="UniProtKB-KW"/>
</dbReference>
<gene>
    <name evidence="3" type="ORF">RDB_LOCUS22012</name>
</gene>
<proteinExistence type="predicted"/>
<evidence type="ECO:0000256" key="1">
    <source>
        <dbReference type="PROSITE-ProRule" id="PRU00042"/>
    </source>
</evidence>
<dbReference type="Proteomes" id="UP000663846">
    <property type="component" value="Unassembled WGS sequence"/>
</dbReference>
<dbReference type="PROSITE" id="PS50157">
    <property type="entry name" value="ZINC_FINGER_C2H2_2"/>
    <property type="match status" value="1"/>
</dbReference>
<evidence type="ECO:0000313" key="4">
    <source>
        <dbReference type="Proteomes" id="UP000663846"/>
    </source>
</evidence>
<keyword evidence="1" id="KW-0479">Metal-binding</keyword>
<comment type="caution">
    <text evidence="3">The sequence shown here is derived from an EMBL/GenBank/DDBJ whole genome shotgun (WGS) entry which is preliminary data.</text>
</comment>
<name>A0A8H2WDM3_9AGAM</name>
<dbReference type="InterPro" id="IPR036236">
    <property type="entry name" value="Znf_C2H2_sf"/>
</dbReference>
<feature type="domain" description="C2H2-type" evidence="2">
    <location>
        <begin position="162"/>
        <end position="189"/>
    </location>
</feature>
<evidence type="ECO:0000259" key="2">
    <source>
        <dbReference type="PROSITE" id="PS50157"/>
    </source>
</evidence>
<dbReference type="Gene3D" id="3.30.160.60">
    <property type="entry name" value="Classic Zinc Finger"/>
    <property type="match status" value="1"/>
</dbReference>
<protein>
    <recommendedName>
        <fullName evidence="2">C2H2-type domain-containing protein</fullName>
    </recommendedName>
</protein>
<dbReference type="InterPro" id="IPR013087">
    <property type="entry name" value="Znf_C2H2_type"/>
</dbReference>
<dbReference type="EMBL" id="CAJMWS010000107">
    <property type="protein sequence ID" value="CAE6364826.1"/>
    <property type="molecule type" value="Genomic_DNA"/>
</dbReference>
<accession>A0A8H2WDM3</accession>
<keyword evidence="1" id="KW-0863">Zinc-finger</keyword>
<dbReference type="AlphaFoldDB" id="A0A8H2WDM3"/>
<keyword evidence="1" id="KW-0862">Zinc</keyword>
<dbReference type="SUPFAM" id="SSF57667">
    <property type="entry name" value="beta-beta-alpha zinc fingers"/>
    <property type="match status" value="1"/>
</dbReference>
<reference evidence="3" key="1">
    <citation type="submission" date="2021-01" db="EMBL/GenBank/DDBJ databases">
        <authorList>
            <person name="Kaushik A."/>
        </authorList>
    </citation>
    <scope>NUCLEOTIDE SEQUENCE</scope>
    <source>
        <strain evidence="3">AG1-1C</strain>
    </source>
</reference>
<sequence length="189" mass="20698">MDARITPGHVNFELDMTNYAIDASLELYMHSETGWCREVTHNSPELAFGALLQLGSLEQGPGSSTCGNIKRTKPTCHGVVEPGTPMLLAGSGVVLPSISNRPTKDEIDDWINKLKVIRKSRTLNTGPSSQAITCPLPGCGVVLTRPSALKNHLYFRFEIKPFKCVACLAQFSTNANLTRHIPNSCRPHR</sequence>